<keyword evidence="2" id="KW-0442">Lipid degradation</keyword>
<dbReference type="InterPro" id="IPR051406">
    <property type="entry name" value="PLD_domain"/>
</dbReference>
<feature type="domain" description="PLD phosphodiesterase" evidence="7">
    <location>
        <begin position="172"/>
        <end position="199"/>
    </location>
</feature>
<comment type="similarity">
    <text evidence="4">Belongs to the phospholipase D family. MitoPLD/Zucchini subfamily.</text>
</comment>
<dbReference type="GO" id="GO:0005739">
    <property type="term" value="C:mitochondrion"/>
    <property type="evidence" value="ECO:0007669"/>
    <property type="project" value="TreeGrafter"/>
</dbReference>
<dbReference type="GO" id="GO:0034587">
    <property type="term" value="P:piRNA processing"/>
    <property type="evidence" value="ECO:0007669"/>
    <property type="project" value="TreeGrafter"/>
</dbReference>
<evidence type="ECO:0000256" key="3">
    <source>
        <dbReference type="ARBA" id="ARBA00023098"/>
    </source>
</evidence>
<dbReference type="PANTHER" id="PTHR43856:SF1">
    <property type="entry name" value="MITOCHONDRIAL CARDIOLIPIN HYDROLASE"/>
    <property type="match status" value="1"/>
</dbReference>
<name>A0A8D8TC75_9HEMI</name>
<protein>
    <recommendedName>
        <fullName evidence="5">Mitochondrial cardiolipin hydrolase</fullName>
    </recommendedName>
    <alternativeName>
        <fullName evidence="6">Mitochondrial phospholipase</fullName>
    </alternativeName>
</protein>
<evidence type="ECO:0000256" key="2">
    <source>
        <dbReference type="ARBA" id="ARBA00022963"/>
    </source>
</evidence>
<dbReference type="GO" id="GO:0016891">
    <property type="term" value="F:RNA endonuclease activity producing 5'-phosphomonoesters, hydrolytic mechanism"/>
    <property type="evidence" value="ECO:0007669"/>
    <property type="project" value="TreeGrafter"/>
</dbReference>
<dbReference type="PROSITE" id="PS50035">
    <property type="entry name" value="PLD"/>
    <property type="match status" value="1"/>
</dbReference>
<evidence type="ECO:0000313" key="8">
    <source>
        <dbReference type="EMBL" id="CAG6685971.1"/>
    </source>
</evidence>
<evidence type="ECO:0000256" key="1">
    <source>
        <dbReference type="ARBA" id="ARBA00022801"/>
    </source>
</evidence>
<evidence type="ECO:0000256" key="5">
    <source>
        <dbReference type="ARBA" id="ARBA00040549"/>
    </source>
</evidence>
<dbReference type="InterPro" id="IPR025202">
    <property type="entry name" value="PLD-like_dom"/>
</dbReference>
<evidence type="ECO:0000256" key="6">
    <source>
        <dbReference type="ARBA" id="ARBA00043167"/>
    </source>
</evidence>
<dbReference type="GO" id="GO:0016042">
    <property type="term" value="P:lipid catabolic process"/>
    <property type="evidence" value="ECO:0007669"/>
    <property type="project" value="UniProtKB-KW"/>
</dbReference>
<evidence type="ECO:0000259" key="7">
    <source>
        <dbReference type="PROSITE" id="PS50035"/>
    </source>
</evidence>
<dbReference type="SUPFAM" id="SSF56024">
    <property type="entry name" value="Phospholipase D/nuclease"/>
    <property type="match status" value="1"/>
</dbReference>
<dbReference type="InterPro" id="IPR001736">
    <property type="entry name" value="PLipase_D/transphosphatidylase"/>
</dbReference>
<keyword evidence="1 8" id="KW-0378">Hydrolase</keyword>
<dbReference type="Gene3D" id="3.30.870.10">
    <property type="entry name" value="Endonuclease Chain A"/>
    <property type="match status" value="1"/>
</dbReference>
<keyword evidence="3" id="KW-0443">Lipid metabolism</keyword>
<accession>A0A8D8TC75</accession>
<organism evidence="8">
    <name type="scientific">Cacopsylla melanoneura</name>
    <dbReference type="NCBI Taxonomy" id="428564"/>
    <lineage>
        <taxon>Eukaryota</taxon>
        <taxon>Metazoa</taxon>
        <taxon>Ecdysozoa</taxon>
        <taxon>Arthropoda</taxon>
        <taxon>Hexapoda</taxon>
        <taxon>Insecta</taxon>
        <taxon>Pterygota</taxon>
        <taxon>Neoptera</taxon>
        <taxon>Paraneoptera</taxon>
        <taxon>Hemiptera</taxon>
        <taxon>Sternorrhyncha</taxon>
        <taxon>Psylloidea</taxon>
        <taxon>Psyllidae</taxon>
        <taxon>Psyllinae</taxon>
        <taxon>Cacopsylla</taxon>
    </lineage>
</organism>
<evidence type="ECO:0000256" key="4">
    <source>
        <dbReference type="ARBA" id="ARBA00038012"/>
    </source>
</evidence>
<reference evidence="8" key="1">
    <citation type="submission" date="2021-05" db="EMBL/GenBank/DDBJ databases">
        <authorList>
            <person name="Alioto T."/>
            <person name="Alioto T."/>
            <person name="Gomez Garrido J."/>
        </authorList>
    </citation>
    <scope>NUCLEOTIDE SEQUENCE</scope>
</reference>
<dbReference type="AlphaFoldDB" id="A0A8D8TC75"/>
<sequence>MDWIVSFVSQNYFKISTAAFVCLITYNNYRLQEKRRETLLLAKLYAKQLAATKQKLKDLEQIKIKESLCDVIFFVGRAGECADHIIEKFDCPLPSCPASKIRKMVSYIDAAETSIDMCLYLMTNKTLGDSIFRAYKRGVKLRIISDGDMAFASGSQFVRLLDRNIPVYLTGPPYIMHEKYLILDSTIVMEGSMNFTTQACSGNYEHVVISGAPGVVNAFRNHFDTLYELLKQERKQLIRESEKMSDSLRETWD</sequence>
<dbReference type="Pfam" id="PF13091">
    <property type="entry name" value="PLDc_2"/>
    <property type="match status" value="1"/>
</dbReference>
<proteinExistence type="inferred from homology"/>
<dbReference type="PANTHER" id="PTHR43856">
    <property type="entry name" value="CARDIOLIPIN HYDROLASE"/>
    <property type="match status" value="1"/>
</dbReference>
<dbReference type="EMBL" id="HBUF01274292">
    <property type="protein sequence ID" value="CAG6685971.1"/>
    <property type="molecule type" value="Transcribed_RNA"/>
</dbReference>